<evidence type="ECO:0000256" key="1">
    <source>
        <dbReference type="SAM" id="MobiDB-lite"/>
    </source>
</evidence>
<dbReference type="EMBL" id="CADCWM010000484">
    <property type="protein sequence ID" value="CAA9563166.1"/>
    <property type="molecule type" value="Genomic_DNA"/>
</dbReference>
<name>A0A6J4UY81_9BACT</name>
<dbReference type="AlphaFoldDB" id="A0A6J4UY81"/>
<evidence type="ECO:0000313" key="2">
    <source>
        <dbReference type="EMBL" id="CAA9563166.1"/>
    </source>
</evidence>
<protein>
    <submittedName>
        <fullName evidence="2">Uncharacterized protein</fullName>
    </submittedName>
</protein>
<sequence>MGLTMTARLVLPHHTGGLSVPQWREEPGASVTPVPPGR</sequence>
<organism evidence="2">
    <name type="scientific">uncultured Thermomicrobiales bacterium</name>
    <dbReference type="NCBI Taxonomy" id="1645740"/>
    <lineage>
        <taxon>Bacteria</taxon>
        <taxon>Pseudomonadati</taxon>
        <taxon>Thermomicrobiota</taxon>
        <taxon>Thermomicrobia</taxon>
        <taxon>Thermomicrobiales</taxon>
        <taxon>environmental samples</taxon>
    </lineage>
</organism>
<reference evidence="2" key="1">
    <citation type="submission" date="2020-02" db="EMBL/GenBank/DDBJ databases">
        <authorList>
            <person name="Meier V. D."/>
        </authorList>
    </citation>
    <scope>NUCLEOTIDE SEQUENCE</scope>
    <source>
        <strain evidence="2">AVDCRST_MAG88</strain>
    </source>
</reference>
<feature type="region of interest" description="Disordered" evidence="1">
    <location>
        <begin position="1"/>
        <end position="38"/>
    </location>
</feature>
<gene>
    <name evidence="2" type="ORF">AVDCRST_MAG88-1667</name>
</gene>
<accession>A0A6J4UY81</accession>
<proteinExistence type="predicted"/>